<accession>A0ABU1JT97</accession>
<dbReference type="InterPro" id="IPR029063">
    <property type="entry name" value="SAM-dependent_MTases_sf"/>
</dbReference>
<sequence length="258" mass="29144">MLHDLGRVVGDIARDRLDEAAIYRRERLHARPQVQAGPAGVLECPICGTRAGRFLRFGLDGRRNAMCPACGSVERHRFLWLYLTAHTDLLTGRHRVLHAAPEPWLEQRLRGLPNLRYRSVDLFDPSADIQADLAALPFADASFDWVLANHVLEHIPGDGAAIAELARVLRPGGHAIIMVPFDPKGPTQDGADIVDPVERMRRFGHPYHYRINGREFPGRLAAAGLVPIIVDSRRLLGPHRRRRFRVNRNHLFDCRRQG</sequence>
<dbReference type="CDD" id="cd02440">
    <property type="entry name" value="AdoMet_MTases"/>
    <property type="match status" value="1"/>
</dbReference>
<evidence type="ECO:0000313" key="3">
    <source>
        <dbReference type="Proteomes" id="UP001262410"/>
    </source>
</evidence>
<dbReference type="EMBL" id="JAVDPW010000007">
    <property type="protein sequence ID" value="MDR6291843.1"/>
    <property type="molecule type" value="Genomic_DNA"/>
</dbReference>
<dbReference type="Pfam" id="PF08241">
    <property type="entry name" value="Methyltransf_11"/>
    <property type="match status" value="1"/>
</dbReference>
<evidence type="ECO:0000313" key="2">
    <source>
        <dbReference type="EMBL" id="MDR6291843.1"/>
    </source>
</evidence>
<gene>
    <name evidence="2" type="ORF">E9232_004377</name>
</gene>
<evidence type="ECO:0000259" key="1">
    <source>
        <dbReference type="Pfam" id="PF08241"/>
    </source>
</evidence>
<feature type="domain" description="Methyltransferase type 11" evidence="1">
    <location>
        <begin position="129"/>
        <end position="177"/>
    </location>
</feature>
<protein>
    <recommendedName>
        <fullName evidence="1">Methyltransferase type 11 domain-containing protein</fullName>
    </recommendedName>
</protein>
<proteinExistence type="predicted"/>
<keyword evidence="3" id="KW-1185">Reference proteome</keyword>
<dbReference type="Proteomes" id="UP001262410">
    <property type="component" value="Unassembled WGS sequence"/>
</dbReference>
<dbReference type="Gene3D" id="3.40.50.150">
    <property type="entry name" value="Vaccinia Virus protein VP39"/>
    <property type="match status" value="1"/>
</dbReference>
<dbReference type="InterPro" id="IPR013216">
    <property type="entry name" value="Methyltransf_11"/>
</dbReference>
<dbReference type="RefSeq" id="WP_309797395.1">
    <property type="nucleotide sequence ID" value="NZ_JAVDPW010000007.1"/>
</dbReference>
<comment type="caution">
    <text evidence="2">The sequence shown here is derived from an EMBL/GenBank/DDBJ whole genome shotgun (WGS) entry which is preliminary data.</text>
</comment>
<dbReference type="SUPFAM" id="SSF53335">
    <property type="entry name" value="S-adenosyl-L-methionine-dependent methyltransferases"/>
    <property type="match status" value="1"/>
</dbReference>
<name>A0ABU1JT97_9PROT</name>
<reference evidence="2 3" key="1">
    <citation type="submission" date="2023-07" db="EMBL/GenBank/DDBJ databases">
        <title>Sorghum-associated microbial communities from plants grown in Nebraska, USA.</title>
        <authorList>
            <person name="Schachtman D."/>
        </authorList>
    </citation>
    <scope>NUCLEOTIDE SEQUENCE [LARGE SCALE GENOMIC DNA]</scope>
    <source>
        <strain evidence="2 3">584</strain>
    </source>
</reference>
<organism evidence="2 3">
    <name type="scientific">Inquilinus ginsengisoli</name>
    <dbReference type="NCBI Taxonomy" id="363840"/>
    <lineage>
        <taxon>Bacteria</taxon>
        <taxon>Pseudomonadati</taxon>
        <taxon>Pseudomonadota</taxon>
        <taxon>Alphaproteobacteria</taxon>
        <taxon>Rhodospirillales</taxon>
        <taxon>Rhodospirillaceae</taxon>
        <taxon>Inquilinus</taxon>
    </lineage>
</organism>